<dbReference type="EMBL" id="QJPH01000188">
    <property type="protein sequence ID" value="PZN83324.1"/>
    <property type="molecule type" value="Genomic_DNA"/>
</dbReference>
<sequence length="251" mass="29501">MSERIEIMGCLIDNLTMEETLQTIEKFIHSGKPHQHVVVNVDKLVKAHHDPKLRRIINECDLINVDGMPVVWASRLLGKPLKERVTGVDLFERLMERAAEKGWRIYFLGAREEIVKGLTEKLAMEYPQIQIAGYRNGYWKPEDEQLVVENIKASKPDMLFIAISSPKKEHFLGEYQKFMNVPFAMGVGGTFDVVVGHIKRAPKLLQDIGLEWFYRFWQEPGRMFKRYFIDDTYFLWLLAEEFIKMHRSRRD</sequence>
<accession>A0A2W4TFK1</accession>
<gene>
    <name evidence="3" type="ORF">DM484_04675</name>
</gene>
<evidence type="ECO:0000313" key="4">
    <source>
        <dbReference type="Proteomes" id="UP000249396"/>
    </source>
</evidence>
<name>A0A2W4TFK1_9GAMM</name>
<comment type="caution">
    <text evidence="3">The sequence shown here is derived from an EMBL/GenBank/DDBJ whole genome shotgun (WGS) entry which is preliminary data.</text>
</comment>
<keyword evidence="2 3" id="KW-0808">Transferase</keyword>
<dbReference type="Proteomes" id="UP000249396">
    <property type="component" value="Unassembled WGS sequence"/>
</dbReference>
<dbReference type="PANTHER" id="PTHR34136">
    <property type="match status" value="1"/>
</dbReference>
<dbReference type="Pfam" id="PF03808">
    <property type="entry name" value="Glyco_tran_WecG"/>
    <property type="match status" value="1"/>
</dbReference>
<dbReference type="InterPro" id="IPR004629">
    <property type="entry name" value="WecG_TagA_CpsF"/>
</dbReference>
<proteinExistence type="predicted"/>
<organism evidence="3 4">
    <name type="scientific">Candidatus Methylumidiphilus alinenensis</name>
    <dbReference type="NCBI Taxonomy" id="2202197"/>
    <lineage>
        <taxon>Bacteria</taxon>
        <taxon>Pseudomonadati</taxon>
        <taxon>Pseudomonadota</taxon>
        <taxon>Gammaproteobacteria</taxon>
        <taxon>Methylococcales</taxon>
        <taxon>Candidatus Methylumidiphilus</taxon>
    </lineage>
</organism>
<dbReference type="AlphaFoldDB" id="A0A2W4TFK1"/>
<evidence type="ECO:0000256" key="2">
    <source>
        <dbReference type="ARBA" id="ARBA00022679"/>
    </source>
</evidence>
<dbReference type="PANTHER" id="PTHR34136:SF1">
    <property type="entry name" value="UDP-N-ACETYL-D-MANNOSAMINURONIC ACID TRANSFERASE"/>
    <property type="match status" value="1"/>
</dbReference>
<dbReference type="GO" id="GO:0016758">
    <property type="term" value="F:hexosyltransferase activity"/>
    <property type="evidence" value="ECO:0007669"/>
    <property type="project" value="TreeGrafter"/>
</dbReference>
<keyword evidence="1" id="KW-0328">Glycosyltransferase</keyword>
<evidence type="ECO:0000313" key="3">
    <source>
        <dbReference type="EMBL" id="PZN83324.1"/>
    </source>
</evidence>
<evidence type="ECO:0000256" key="1">
    <source>
        <dbReference type="ARBA" id="ARBA00022676"/>
    </source>
</evidence>
<dbReference type="CDD" id="cd06533">
    <property type="entry name" value="Glyco_transf_WecG_TagA"/>
    <property type="match status" value="1"/>
</dbReference>
<dbReference type="NCBIfam" id="TIGR00696">
    <property type="entry name" value="wecG_tagA_cpsF"/>
    <property type="match status" value="1"/>
</dbReference>
<protein>
    <submittedName>
        <fullName evidence="3">Glycosyltransferase</fullName>
    </submittedName>
</protein>
<reference evidence="3 4" key="1">
    <citation type="journal article" date="2018" name="Aquat. Microb. Ecol.">
        <title>Gammaproteobacterial methanotrophs dominate.</title>
        <authorList>
            <person name="Rissanen A.J."/>
            <person name="Saarenheimo J."/>
            <person name="Tiirola M."/>
            <person name="Peura S."/>
            <person name="Aalto S.L."/>
            <person name="Karvinen A."/>
            <person name="Nykanen H."/>
        </authorList>
    </citation>
    <scope>NUCLEOTIDE SEQUENCE [LARGE SCALE GENOMIC DNA]</scope>
    <source>
        <strain evidence="3">AMbin10</strain>
    </source>
</reference>